<dbReference type="Pfam" id="PF06985">
    <property type="entry name" value="HET"/>
    <property type="match status" value="1"/>
</dbReference>
<accession>A0AAI9YDB0</accession>
<gene>
    <name evidence="2" type="ORF">CCUS01_02553</name>
</gene>
<dbReference type="PANTHER" id="PTHR33112:SF9">
    <property type="entry name" value="HETEROKARYON INCOMPATIBILITY DOMAIN-CONTAINING PROTEIN"/>
    <property type="match status" value="1"/>
</dbReference>
<organism evidence="2 3">
    <name type="scientific">Colletotrichum cuscutae</name>
    <dbReference type="NCBI Taxonomy" id="1209917"/>
    <lineage>
        <taxon>Eukaryota</taxon>
        <taxon>Fungi</taxon>
        <taxon>Dikarya</taxon>
        <taxon>Ascomycota</taxon>
        <taxon>Pezizomycotina</taxon>
        <taxon>Sordariomycetes</taxon>
        <taxon>Hypocreomycetidae</taxon>
        <taxon>Glomerellales</taxon>
        <taxon>Glomerellaceae</taxon>
        <taxon>Colletotrichum</taxon>
        <taxon>Colletotrichum acutatum species complex</taxon>
    </lineage>
</organism>
<dbReference type="Proteomes" id="UP001239213">
    <property type="component" value="Unassembled WGS sequence"/>
</dbReference>
<protein>
    <recommendedName>
        <fullName evidence="1">Heterokaryon incompatibility domain-containing protein</fullName>
    </recommendedName>
</protein>
<evidence type="ECO:0000313" key="3">
    <source>
        <dbReference type="Proteomes" id="UP001239213"/>
    </source>
</evidence>
<sequence>MDCCYISDQGCHFSKATITRSYHGFKLSVPRRMESFSDDHTLLLKSNIQVVGRNRKTRNSKGFNATILDLDKLRSQLPMIRPLLPPGKYPKTFYPSIGNSTNSHQVIAQLPAWLKICRSLVRIDWTNQRIEYIALSYRWGDSASAYRLTTKTMTEFACLKLSRTPYLWVDRLCILQDRVDNWNTEASRMASVYSNESLQETRCPLTSELSQNPLLAVPRCVHLYERLLSRRTIYFAEEQVYWECIEQKASDSWPEGWNSKLGSYPQKIAEMAEDIDHSKAMAERDNDVQAYTETSFSKGKDRLPGLSADASMNKILILPVCGNLTSYKIFAGRLENFPAVPFTNILDSTFLKSIEPLLVDCNFPMGYGKESSLADFRDAQLSFEGNDPHALRILESNKGVLMGLNTSSEGLKEIAFGLQYAQPDRYFVVLCTTTNVSEEETDNLKGRECMVSYDEESKAGPEILPLTPRLLSLNVDSPFTHSIIIDDLCCNNGIIKTLKLETRNNNHFSTNEQQNLHFREQFRSIIALGSIVTSYLVGTCIGDNSVFIMYAERY</sequence>
<evidence type="ECO:0000259" key="1">
    <source>
        <dbReference type="Pfam" id="PF06985"/>
    </source>
</evidence>
<feature type="domain" description="Heterokaryon incompatibility" evidence="1">
    <location>
        <begin position="132"/>
        <end position="196"/>
    </location>
</feature>
<dbReference type="AlphaFoldDB" id="A0AAI9YDB0"/>
<name>A0AAI9YDB0_9PEZI</name>
<dbReference type="PANTHER" id="PTHR33112">
    <property type="entry name" value="DOMAIN PROTEIN, PUTATIVE-RELATED"/>
    <property type="match status" value="1"/>
</dbReference>
<proteinExistence type="predicted"/>
<evidence type="ECO:0000313" key="2">
    <source>
        <dbReference type="EMBL" id="KAK1498933.1"/>
    </source>
</evidence>
<comment type="caution">
    <text evidence="2">The sequence shown here is derived from an EMBL/GenBank/DDBJ whole genome shotgun (WGS) entry which is preliminary data.</text>
</comment>
<keyword evidence="3" id="KW-1185">Reference proteome</keyword>
<dbReference type="EMBL" id="MPDP01000002">
    <property type="protein sequence ID" value="KAK1498933.1"/>
    <property type="molecule type" value="Genomic_DNA"/>
</dbReference>
<reference evidence="2" key="1">
    <citation type="submission" date="2016-11" db="EMBL/GenBank/DDBJ databases">
        <title>The genome sequence of Colletotrichum cuscutae.</title>
        <authorList>
            <person name="Baroncelli R."/>
        </authorList>
    </citation>
    <scope>NUCLEOTIDE SEQUENCE</scope>
    <source>
        <strain evidence="2">IMI 304802</strain>
    </source>
</reference>
<dbReference type="InterPro" id="IPR010730">
    <property type="entry name" value="HET"/>
</dbReference>